<organism evidence="1 2">
    <name type="scientific">Hydnum rufescens UP504</name>
    <dbReference type="NCBI Taxonomy" id="1448309"/>
    <lineage>
        <taxon>Eukaryota</taxon>
        <taxon>Fungi</taxon>
        <taxon>Dikarya</taxon>
        <taxon>Basidiomycota</taxon>
        <taxon>Agaricomycotina</taxon>
        <taxon>Agaricomycetes</taxon>
        <taxon>Cantharellales</taxon>
        <taxon>Hydnaceae</taxon>
        <taxon>Hydnum</taxon>
    </lineage>
</organism>
<proteinExistence type="predicted"/>
<dbReference type="EMBL" id="MU129008">
    <property type="protein sequence ID" value="KAF9510908.1"/>
    <property type="molecule type" value="Genomic_DNA"/>
</dbReference>
<reference evidence="1" key="1">
    <citation type="journal article" date="2020" name="Nat. Commun.">
        <title>Large-scale genome sequencing of mycorrhizal fungi provides insights into the early evolution of symbiotic traits.</title>
        <authorList>
            <person name="Miyauchi S."/>
            <person name="Kiss E."/>
            <person name="Kuo A."/>
            <person name="Drula E."/>
            <person name="Kohler A."/>
            <person name="Sanchez-Garcia M."/>
            <person name="Morin E."/>
            <person name="Andreopoulos B."/>
            <person name="Barry K.W."/>
            <person name="Bonito G."/>
            <person name="Buee M."/>
            <person name="Carver A."/>
            <person name="Chen C."/>
            <person name="Cichocki N."/>
            <person name="Clum A."/>
            <person name="Culley D."/>
            <person name="Crous P.W."/>
            <person name="Fauchery L."/>
            <person name="Girlanda M."/>
            <person name="Hayes R.D."/>
            <person name="Keri Z."/>
            <person name="LaButti K."/>
            <person name="Lipzen A."/>
            <person name="Lombard V."/>
            <person name="Magnuson J."/>
            <person name="Maillard F."/>
            <person name="Murat C."/>
            <person name="Nolan M."/>
            <person name="Ohm R.A."/>
            <person name="Pangilinan J."/>
            <person name="Pereira M.F."/>
            <person name="Perotto S."/>
            <person name="Peter M."/>
            <person name="Pfister S."/>
            <person name="Riley R."/>
            <person name="Sitrit Y."/>
            <person name="Stielow J.B."/>
            <person name="Szollosi G."/>
            <person name="Zifcakova L."/>
            <person name="Stursova M."/>
            <person name="Spatafora J.W."/>
            <person name="Tedersoo L."/>
            <person name="Vaario L.M."/>
            <person name="Yamada A."/>
            <person name="Yan M."/>
            <person name="Wang P."/>
            <person name="Xu J."/>
            <person name="Bruns T."/>
            <person name="Baldrian P."/>
            <person name="Vilgalys R."/>
            <person name="Dunand C."/>
            <person name="Henrissat B."/>
            <person name="Grigoriev I.V."/>
            <person name="Hibbett D."/>
            <person name="Nagy L.G."/>
            <person name="Martin F.M."/>
        </authorList>
    </citation>
    <scope>NUCLEOTIDE SEQUENCE</scope>
    <source>
        <strain evidence="1">UP504</strain>
    </source>
</reference>
<protein>
    <submittedName>
        <fullName evidence="1">Uncharacterized protein</fullName>
    </submittedName>
</protein>
<gene>
    <name evidence="1" type="ORF">BS47DRAFT_1347405</name>
</gene>
<accession>A0A9P6DTT4</accession>
<evidence type="ECO:0000313" key="2">
    <source>
        <dbReference type="Proteomes" id="UP000886523"/>
    </source>
</evidence>
<keyword evidence="2" id="KW-1185">Reference proteome</keyword>
<feature type="non-terminal residue" evidence="1">
    <location>
        <position position="70"/>
    </location>
</feature>
<sequence>MGHNTCWHHRDISGSDHGQENCSCIANRGNRALHCIPDGIDSKLTKRPVLTIWLTKMESEGHGRVQYSML</sequence>
<evidence type="ECO:0000313" key="1">
    <source>
        <dbReference type="EMBL" id="KAF9510908.1"/>
    </source>
</evidence>
<name>A0A9P6DTT4_9AGAM</name>
<comment type="caution">
    <text evidence="1">The sequence shown here is derived from an EMBL/GenBank/DDBJ whole genome shotgun (WGS) entry which is preliminary data.</text>
</comment>
<dbReference type="AlphaFoldDB" id="A0A9P6DTT4"/>
<dbReference type="Proteomes" id="UP000886523">
    <property type="component" value="Unassembled WGS sequence"/>
</dbReference>